<dbReference type="Gene3D" id="6.10.250.2860">
    <property type="match status" value="1"/>
</dbReference>
<evidence type="ECO:0000313" key="7">
    <source>
        <dbReference type="EMBL" id="UPQ80394.1"/>
    </source>
</evidence>
<dbReference type="PANTHER" id="PTHR10229">
    <property type="entry name" value="GTP-BINDING PROTEIN HFLX"/>
    <property type="match status" value="1"/>
</dbReference>
<dbReference type="HAMAP" id="MF_00900">
    <property type="entry name" value="GTPase_HflX"/>
    <property type="match status" value="1"/>
</dbReference>
<evidence type="ECO:0000256" key="4">
    <source>
        <dbReference type="ARBA" id="ARBA00023134"/>
    </source>
</evidence>
<dbReference type="InterPro" id="IPR006073">
    <property type="entry name" value="GTP-bd"/>
</dbReference>
<dbReference type="Pfam" id="PF01926">
    <property type="entry name" value="MMR_HSR1"/>
    <property type="match status" value="1"/>
</dbReference>
<evidence type="ECO:0000256" key="1">
    <source>
        <dbReference type="ARBA" id="ARBA00022723"/>
    </source>
</evidence>
<dbReference type="InterPro" id="IPR042108">
    <property type="entry name" value="GTPase_HflX_N_sf"/>
</dbReference>
<name>A0ABY4KHU6_9FLAO</name>
<keyword evidence="1" id="KW-0479">Metal-binding</keyword>
<dbReference type="PROSITE" id="PS51705">
    <property type="entry name" value="G_HFLX"/>
    <property type="match status" value="1"/>
</dbReference>
<proteinExistence type="inferred from homology"/>
<dbReference type="Gene3D" id="3.40.50.11060">
    <property type="entry name" value="GTPase HflX, N-terminal domain"/>
    <property type="match status" value="1"/>
</dbReference>
<keyword evidence="4 5" id="KW-0342">GTP-binding</keyword>
<comment type="subunit">
    <text evidence="5">Monomer. Associates with the 50S ribosomal subunit.</text>
</comment>
<dbReference type="EMBL" id="CP096205">
    <property type="protein sequence ID" value="UPQ80394.1"/>
    <property type="molecule type" value="Genomic_DNA"/>
</dbReference>
<dbReference type="SUPFAM" id="SSF52540">
    <property type="entry name" value="P-loop containing nucleoside triphosphate hydrolases"/>
    <property type="match status" value="1"/>
</dbReference>
<dbReference type="Pfam" id="PF16360">
    <property type="entry name" value="GTP-bdg_M"/>
    <property type="match status" value="1"/>
</dbReference>
<dbReference type="Gene3D" id="3.40.50.300">
    <property type="entry name" value="P-loop containing nucleotide triphosphate hydrolases"/>
    <property type="match status" value="1"/>
</dbReference>
<protein>
    <recommendedName>
        <fullName evidence="5">GTPase HflX</fullName>
    </recommendedName>
    <alternativeName>
        <fullName evidence="5">GTP-binding protein HflX</fullName>
    </alternativeName>
</protein>
<evidence type="ECO:0000313" key="8">
    <source>
        <dbReference type="Proteomes" id="UP000830583"/>
    </source>
</evidence>
<keyword evidence="3" id="KW-0460">Magnesium</keyword>
<sequence length="407" mass="47032">MLEKEKTNFEKTVVVGIVTKEQDESKLNEYLDELEFLTFTAGGEVIKRFWQRLEKAHPKTFVGTGKIEEIHKYIVENEVSTVIFDDELSPSQQKNITKILDCKVLDRTNLILDIFAQRAETSYARTQVELAQCQYLLPRLSGMWTHLERQRGGIGMRGPGETEIETDRRIVRDRIALLKDKIKTIDKQMSVQRGNRGSLVRVALVGYTNVGKSTLMNAVGKSDVFVENKLFATLDTTVRKVVIKNLPFLLSDTVGFIRKLPTQLVESFKSTLDEVREADLLLHVVDISHPDFEHHIASVNQILQDIKSADKHTIMVFNKIDAYKPAQFDEDDLMIEKTSKHYSLEEWKATWMSNVGEERALFISATNKENFEEFREKVYEAVREIHVTRFPYNKFLYPDYKDAVDEE</sequence>
<evidence type="ECO:0000256" key="3">
    <source>
        <dbReference type="ARBA" id="ARBA00022842"/>
    </source>
</evidence>
<dbReference type="PRINTS" id="PR00326">
    <property type="entry name" value="GTP1OBG"/>
</dbReference>
<feature type="domain" description="Hflx-type G" evidence="6">
    <location>
        <begin position="200"/>
        <end position="386"/>
    </location>
</feature>
<dbReference type="InterPro" id="IPR032305">
    <property type="entry name" value="GTP-bd_M"/>
</dbReference>
<accession>A0ABY4KHU6</accession>
<dbReference type="PANTHER" id="PTHR10229:SF0">
    <property type="entry name" value="GTP-BINDING PROTEIN 6-RELATED"/>
    <property type="match status" value="1"/>
</dbReference>
<comment type="similarity">
    <text evidence="5">Belongs to the TRAFAC class OBG-HflX-like GTPase superfamily. HflX GTPase family.</text>
</comment>
<dbReference type="InterPro" id="IPR016496">
    <property type="entry name" value="GTPase_HflX"/>
</dbReference>
<keyword evidence="5" id="KW-0963">Cytoplasm</keyword>
<evidence type="ECO:0000256" key="2">
    <source>
        <dbReference type="ARBA" id="ARBA00022741"/>
    </source>
</evidence>
<dbReference type="InterPro" id="IPR025121">
    <property type="entry name" value="GTPase_HflX_N"/>
</dbReference>
<organism evidence="7 8">
    <name type="scientific">Flavobacterium azooxidireducens</name>
    <dbReference type="NCBI Taxonomy" id="1871076"/>
    <lineage>
        <taxon>Bacteria</taxon>
        <taxon>Pseudomonadati</taxon>
        <taxon>Bacteroidota</taxon>
        <taxon>Flavobacteriia</taxon>
        <taxon>Flavobacteriales</taxon>
        <taxon>Flavobacteriaceae</taxon>
        <taxon>Flavobacterium</taxon>
    </lineage>
</organism>
<evidence type="ECO:0000259" key="6">
    <source>
        <dbReference type="PROSITE" id="PS51705"/>
    </source>
</evidence>
<keyword evidence="8" id="KW-1185">Reference proteome</keyword>
<gene>
    <name evidence="5 7" type="primary">hflX</name>
    <name evidence="7" type="ORF">M0M57_06025</name>
</gene>
<evidence type="ECO:0000256" key="5">
    <source>
        <dbReference type="HAMAP-Rule" id="MF_00900"/>
    </source>
</evidence>
<dbReference type="CDD" id="cd01878">
    <property type="entry name" value="HflX"/>
    <property type="match status" value="1"/>
</dbReference>
<dbReference type="Proteomes" id="UP000830583">
    <property type="component" value="Chromosome"/>
</dbReference>
<dbReference type="NCBIfam" id="TIGR03156">
    <property type="entry name" value="GTP_HflX"/>
    <property type="match status" value="1"/>
</dbReference>
<dbReference type="PIRSF" id="PIRSF006809">
    <property type="entry name" value="GTP-binding_hflX_prd"/>
    <property type="match status" value="1"/>
</dbReference>
<comment type="subcellular location">
    <subcellularLocation>
        <location evidence="5">Cytoplasm</location>
    </subcellularLocation>
    <text evidence="5">May associate with membranes.</text>
</comment>
<reference evidence="7" key="1">
    <citation type="submission" date="2022-04" db="EMBL/GenBank/DDBJ databases">
        <title>Consumption of N2O by Flavobacterium azooxidireducens sp. nov. isolated from Decomposing Leaf Litter of Phragmites australis (Cav.).</title>
        <authorList>
            <person name="Behrendt U."/>
            <person name="Spanner T."/>
            <person name="Augustin J."/>
            <person name="Horn M.A."/>
            <person name="Kolb S."/>
            <person name="Ulrich A."/>
        </authorList>
    </citation>
    <scope>NUCLEOTIDE SEQUENCE</scope>
    <source>
        <strain evidence="7">IGB 4-14</strain>
    </source>
</reference>
<dbReference type="Pfam" id="PF13167">
    <property type="entry name" value="GTP-bdg_N"/>
    <property type="match status" value="1"/>
</dbReference>
<keyword evidence="2 5" id="KW-0547">Nucleotide-binding</keyword>
<comment type="function">
    <text evidence="5">GTPase that associates with the 50S ribosomal subunit and may have a role during protein synthesis or ribosome biogenesis.</text>
</comment>
<dbReference type="InterPro" id="IPR030394">
    <property type="entry name" value="G_HFLX_dom"/>
</dbReference>
<dbReference type="RefSeq" id="WP_248436289.1">
    <property type="nucleotide sequence ID" value="NZ_CP096205.1"/>
</dbReference>
<dbReference type="InterPro" id="IPR027417">
    <property type="entry name" value="P-loop_NTPase"/>
</dbReference>